<feature type="chain" id="PRO_5046413366" description="Malectin domain-containing protein" evidence="11">
    <location>
        <begin position="18"/>
        <end position="302"/>
    </location>
</feature>
<dbReference type="PANTHER" id="PTHR13460">
    <property type="match status" value="1"/>
</dbReference>
<feature type="signal peptide" evidence="11">
    <location>
        <begin position="1"/>
        <end position="17"/>
    </location>
</feature>
<feature type="domain" description="Malectin" evidence="12">
    <location>
        <begin position="35"/>
        <end position="196"/>
    </location>
</feature>
<comment type="caution">
    <text evidence="13">The sequence shown here is derived from an EMBL/GenBank/DDBJ whole genome shotgun (WGS) entry which is preliminary data.</text>
</comment>
<keyword evidence="6 10" id="KW-1133">Transmembrane helix</keyword>
<keyword evidence="9" id="KW-0119">Carbohydrate metabolism</keyword>
<reference evidence="13 14" key="1">
    <citation type="submission" date="2024-08" db="EMBL/GenBank/DDBJ databases">
        <authorList>
            <person name="Cucini C."/>
            <person name="Frati F."/>
        </authorList>
    </citation>
    <scope>NUCLEOTIDE SEQUENCE [LARGE SCALE GENOMIC DNA]</scope>
</reference>
<keyword evidence="4 11" id="KW-0732">Signal</keyword>
<dbReference type="Gene3D" id="2.60.120.430">
    <property type="entry name" value="Galactose-binding lectin"/>
    <property type="match status" value="1"/>
</dbReference>
<comment type="similarity">
    <text evidence="2">Belongs to the malectin family.</text>
</comment>
<keyword evidence="7 10" id="KW-0472">Membrane</keyword>
<feature type="transmembrane region" description="Helical" evidence="10">
    <location>
        <begin position="277"/>
        <end position="298"/>
    </location>
</feature>
<organism evidence="13 14">
    <name type="scientific">Orchesella dallaii</name>
    <dbReference type="NCBI Taxonomy" id="48710"/>
    <lineage>
        <taxon>Eukaryota</taxon>
        <taxon>Metazoa</taxon>
        <taxon>Ecdysozoa</taxon>
        <taxon>Arthropoda</taxon>
        <taxon>Hexapoda</taxon>
        <taxon>Collembola</taxon>
        <taxon>Entomobryomorpha</taxon>
        <taxon>Entomobryoidea</taxon>
        <taxon>Orchesellidae</taxon>
        <taxon>Orchesellinae</taxon>
        <taxon>Orchesella</taxon>
    </lineage>
</organism>
<dbReference type="InterPro" id="IPR039155">
    <property type="entry name" value="MLEC"/>
</dbReference>
<evidence type="ECO:0000256" key="1">
    <source>
        <dbReference type="ARBA" id="ARBA00004115"/>
    </source>
</evidence>
<keyword evidence="3 10" id="KW-0812">Transmembrane</keyword>
<evidence type="ECO:0000256" key="8">
    <source>
        <dbReference type="ARBA" id="ARBA00023180"/>
    </source>
</evidence>
<dbReference type="InterPro" id="IPR021720">
    <property type="entry name" value="Malectin_dom"/>
</dbReference>
<keyword evidence="5" id="KW-0256">Endoplasmic reticulum</keyword>
<evidence type="ECO:0000256" key="6">
    <source>
        <dbReference type="ARBA" id="ARBA00022989"/>
    </source>
</evidence>
<evidence type="ECO:0000313" key="13">
    <source>
        <dbReference type="EMBL" id="CAL8123865.1"/>
    </source>
</evidence>
<accession>A0ABP1RCF1</accession>
<evidence type="ECO:0000256" key="3">
    <source>
        <dbReference type="ARBA" id="ARBA00022692"/>
    </source>
</evidence>
<keyword evidence="14" id="KW-1185">Reference proteome</keyword>
<protein>
    <recommendedName>
        <fullName evidence="12">Malectin domain-containing protein</fullName>
    </recommendedName>
</protein>
<dbReference type="PANTHER" id="PTHR13460:SF0">
    <property type="entry name" value="MALECTIN"/>
    <property type="match status" value="1"/>
</dbReference>
<evidence type="ECO:0000256" key="9">
    <source>
        <dbReference type="ARBA" id="ARBA00023277"/>
    </source>
</evidence>
<evidence type="ECO:0000256" key="5">
    <source>
        <dbReference type="ARBA" id="ARBA00022824"/>
    </source>
</evidence>
<dbReference type="Proteomes" id="UP001642540">
    <property type="component" value="Unassembled WGS sequence"/>
</dbReference>
<evidence type="ECO:0000259" key="12">
    <source>
        <dbReference type="Pfam" id="PF11721"/>
    </source>
</evidence>
<sequence>MWVWSSFSFLVISSVLTTCGVYGAGGGRIDGLKIIYAVNAGGEAHRDIHGVIYEQDRSTQGVASDHGMRLNIERAHPNDEILYQTERYSPTTFGYDIPLKEDGKYVLVLKFSEVYFRSPNQKIFDVVLNGRHKVVSDLDIFGSVGFAAAHDEIIPFEVLYNGKTLLVGQHSSDIRKGNIRLEFVKGYADNPKINAFYVAKASIEDIPTLPPPHNTEDENYLYSEDDEDVRFSQSDIGYEGATRLPVLAPSRSSGKIDVRSGPASDNPWDDESPITTYMPIFGAVGAFMASYLFVRLCAKSKL</sequence>
<evidence type="ECO:0000313" key="14">
    <source>
        <dbReference type="Proteomes" id="UP001642540"/>
    </source>
</evidence>
<dbReference type="Pfam" id="PF11721">
    <property type="entry name" value="Malectin"/>
    <property type="match status" value="1"/>
</dbReference>
<keyword evidence="8" id="KW-0325">Glycoprotein</keyword>
<evidence type="ECO:0000256" key="11">
    <source>
        <dbReference type="SAM" id="SignalP"/>
    </source>
</evidence>
<comment type="subcellular location">
    <subcellularLocation>
        <location evidence="1">Endoplasmic reticulum membrane</location>
        <topology evidence="1">Single-pass type I membrane protein</topology>
    </subcellularLocation>
</comment>
<name>A0ABP1RCF1_9HEXA</name>
<evidence type="ECO:0000256" key="10">
    <source>
        <dbReference type="SAM" id="Phobius"/>
    </source>
</evidence>
<evidence type="ECO:0000256" key="4">
    <source>
        <dbReference type="ARBA" id="ARBA00022729"/>
    </source>
</evidence>
<evidence type="ECO:0000256" key="7">
    <source>
        <dbReference type="ARBA" id="ARBA00023136"/>
    </source>
</evidence>
<gene>
    <name evidence="13" type="ORF">ODALV1_LOCUS20352</name>
</gene>
<dbReference type="EMBL" id="CAXLJM020000068">
    <property type="protein sequence ID" value="CAL8123865.1"/>
    <property type="molecule type" value="Genomic_DNA"/>
</dbReference>
<evidence type="ECO:0000256" key="2">
    <source>
        <dbReference type="ARBA" id="ARBA00009141"/>
    </source>
</evidence>
<proteinExistence type="inferred from homology"/>